<dbReference type="Pfam" id="PF02373">
    <property type="entry name" value="JmjC"/>
    <property type="match status" value="1"/>
</dbReference>
<feature type="compositionally biased region" description="Polar residues" evidence="3">
    <location>
        <begin position="576"/>
        <end position="586"/>
    </location>
</feature>
<dbReference type="GeneID" id="87887393"/>
<dbReference type="GO" id="GO:0046872">
    <property type="term" value="F:metal ion binding"/>
    <property type="evidence" value="ECO:0007669"/>
    <property type="project" value="UniProtKB-KW"/>
</dbReference>
<dbReference type="InterPro" id="IPR001214">
    <property type="entry name" value="SET_dom"/>
</dbReference>
<evidence type="ECO:0000313" key="6">
    <source>
        <dbReference type="Proteomes" id="UP001273166"/>
    </source>
</evidence>
<reference evidence="5" key="2">
    <citation type="submission" date="2023-06" db="EMBL/GenBank/DDBJ databases">
        <authorList>
            <consortium name="Lawrence Berkeley National Laboratory"/>
            <person name="Mondo S.J."/>
            <person name="Hensen N."/>
            <person name="Bonometti L."/>
            <person name="Westerberg I."/>
            <person name="Brannstrom I.O."/>
            <person name="Guillou S."/>
            <person name="Cros-Aarteil S."/>
            <person name="Calhoun S."/>
            <person name="Haridas S."/>
            <person name="Kuo A."/>
            <person name="Pangilinan J."/>
            <person name="Riley R."/>
            <person name="Labutti K."/>
            <person name="Andreopoulos B."/>
            <person name="Lipzen A."/>
            <person name="Chen C."/>
            <person name="Yanf M."/>
            <person name="Daum C."/>
            <person name="Ng V."/>
            <person name="Clum A."/>
            <person name="Steindorff A."/>
            <person name="Ohm R."/>
            <person name="Martin F."/>
            <person name="Silar P."/>
            <person name="Natvig D."/>
            <person name="Lalanne C."/>
            <person name="Gautier V."/>
            <person name="Ament-Velasquez S.L."/>
            <person name="Kruys A."/>
            <person name="Hutchinson M.I."/>
            <person name="Powell A.J."/>
            <person name="Barry K."/>
            <person name="Miller A.N."/>
            <person name="Grigoriev I.V."/>
            <person name="Debuchy R."/>
            <person name="Gladieux P."/>
            <person name="Thoren M.H."/>
            <person name="Johannesson H."/>
        </authorList>
    </citation>
    <scope>NUCLEOTIDE SEQUENCE</scope>
    <source>
        <strain evidence="5">CBS 333.67</strain>
    </source>
</reference>
<dbReference type="SMART" id="SM00558">
    <property type="entry name" value="JmjC"/>
    <property type="match status" value="1"/>
</dbReference>
<dbReference type="Proteomes" id="UP001273166">
    <property type="component" value="Unassembled WGS sequence"/>
</dbReference>
<evidence type="ECO:0000256" key="3">
    <source>
        <dbReference type="SAM" id="MobiDB-lite"/>
    </source>
</evidence>
<evidence type="ECO:0000256" key="2">
    <source>
        <dbReference type="ARBA" id="ARBA00023004"/>
    </source>
</evidence>
<dbReference type="InterPro" id="IPR046341">
    <property type="entry name" value="SET_dom_sf"/>
</dbReference>
<evidence type="ECO:0000313" key="5">
    <source>
        <dbReference type="EMBL" id="KAK3311440.1"/>
    </source>
</evidence>
<feature type="region of interest" description="Disordered" evidence="3">
    <location>
        <begin position="163"/>
        <end position="223"/>
    </location>
</feature>
<feature type="compositionally biased region" description="Polar residues" evidence="3">
    <location>
        <begin position="110"/>
        <end position="129"/>
    </location>
</feature>
<feature type="region of interest" description="Disordered" evidence="3">
    <location>
        <begin position="573"/>
        <end position="598"/>
    </location>
</feature>
<dbReference type="PANTHER" id="PTHR10694:SF33">
    <property type="entry name" value="LYSINE-SPECIFIC DEMETHYLASE 5"/>
    <property type="match status" value="1"/>
</dbReference>
<evidence type="ECO:0000259" key="4">
    <source>
        <dbReference type="PROSITE" id="PS51184"/>
    </source>
</evidence>
<dbReference type="PANTHER" id="PTHR10694">
    <property type="entry name" value="LYSINE-SPECIFIC DEMETHYLASE"/>
    <property type="match status" value="1"/>
</dbReference>
<dbReference type="SMART" id="SM00317">
    <property type="entry name" value="SET"/>
    <property type="match status" value="1"/>
</dbReference>
<feature type="region of interest" description="Disordered" evidence="3">
    <location>
        <begin position="610"/>
        <end position="681"/>
    </location>
</feature>
<feature type="compositionally biased region" description="Polar residues" evidence="3">
    <location>
        <begin position="85"/>
        <end position="98"/>
    </location>
</feature>
<dbReference type="GO" id="GO:0000785">
    <property type="term" value="C:chromatin"/>
    <property type="evidence" value="ECO:0007669"/>
    <property type="project" value="TreeGrafter"/>
</dbReference>
<organism evidence="5 6">
    <name type="scientific">Chaetomium strumarium</name>
    <dbReference type="NCBI Taxonomy" id="1170767"/>
    <lineage>
        <taxon>Eukaryota</taxon>
        <taxon>Fungi</taxon>
        <taxon>Dikarya</taxon>
        <taxon>Ascomycota</taxon>
        <taxon>Pezizomycotina</taxon>
        <taxon>Sordariomycetes</taxon>
        <taxon>Sordariomycetidae</taxon>
        <taxon>Sordariales</taxon>
        <taxon>Chaetomiaceae</taxon>
        <taxon>Chaetomium</taxon>
    </lineage>
</organism>
<sequence length="1194" mass="132762">MDALQPKVDSITREVGEISSVLRSYLEHGLTYGRKVQPPKTKAGRDLLQHLLGRIDQVSIGLVDICNLAAPRTLPSPPAVHESVKSSSHTPITTQQISDRAEPAKEQAPQVGSVTSSSHTLIPTQQTSAPAEAAKEQTHQVESVTSSSHTPIVIQQNLPCAEPAKEQTPQAENASSDREPTSAHLPLDAEPKSELPTPGATAPSAGTPSPHAAPQASNGIRLSDGSVYQTPVLSEHASPLFDCTYQDIHNLNEELFELYSSHPVVRDRGYFKLQVRELPPLNVQKVARPTKNHATSFTYKADKVGLVKVDTGKRARFSSPKLPLPVTDQIDWSLEEQRRLWNNSAKEPPKGSRPYIIGNPLFEDVELSPGEKLRRRGRAILEGINTQYVYFNLKGKTITTMHREDAHVRSENLLRSGQHKFWCFVKPAFAKKLEERMALEYPEMRRCSQAVRHLSRHIPPEKLDEWGIEYTLDYCAPGQAVVTEPGTYHQVLNLGPNYAIAINLEYKSSPDMPADYRFCNKNCPDKFAISADDFRIYETPPPQPGEEHLPHTPETTCLQERHATVPDAVAPLSPEATVSQPTQSATPLPEKAASDTHNPLESQAVRPAPQLPQETNAEGQEEQLSEEPLKRTESPARPPLPANAVQPQQLQQSHVMSATAPTPGLINTSESGSVEQASPPGQRLPLQEPLPALLEAAATATTQRPDVVMQPQTHLPEAAARSMQIQPQAHPVIQRHPKQGLNSPLVGALPPIRKTARMINSKRELDMSTERPSKKRKIELPPTPPAQEIPDKGAVEHVFALLRGREAVPDGSVIADELSSKLGFDRLSLLVREWKQYSKSKPMVSGGFELVRSVEGPMHGYPELHTFLSRFCRMQVERSFERAAAGVEGSQHQLVDELLQLLEWDETKREDLHDYLREGRCWRNICGNDDGLLCLLPLEKDCIDLALFKDELASFHSKLDIEYVHKLSAIGNMLQKSIWECLELPEFIWESTDTTGLTADLIAPLLEPFRIIKSCYYNEGKASYWLRPAGWRWHWPADPSVVMPGDRPCDLCTSKSCRCAETRIPRIPRISDDGSKGTGIRSVGPYKTHDILGELVGELVPLGACAGDWTMTLCRPDLDDEPVADIYPRRMGNWVRKVNHSTNPSAAFMVMKISGRWRQMLVAIRDIGDGEEITAKYGRGFFKRQPYSLVEGLH</sequence>
<protein>
    <recommendedName>
        <fullName evidence="4">JmjC domain-containing protein</fullName>
    </recommendedName>
</protein>
<dbReference type="Pfam" id="PF00856">
    <property type="entry name" value="SET"/>
    <property type="match status" value="1"/>
</dbReference>
<feature type="compositionally biased region" description="Basic and acidic residues" evidence="3">
    <location>
        <begin position="175"/>
        <end position="193"/>
    </location>
</feature>
<dbReference type="InterPro" id="IPR003347">
    <property type="entry name" value="JmjC_dom"/>
</dbReference>
<dbReference type="EMBL" id="JAUDZG010000001">
    <property type="protein sequence ID" value="KAK3311440.1"/>
    <property type="molecule type" value="Genomic_DNA"/>
</dbReference>
<dbReference type="Gene3D" id="2.60.120.650">
    <property type="entry name" value="Cupin"/>
    <property type="match status" value="1"/>
</dbReference>
<feature type="region of interest" description="Disordered" evidence="3">
    <location>
        <begin position="76"/>
        <end position="150"/>
    </location>
</feature>
<proteinExistence type="predicted"/>
<dbReference type="GO" id="GO:0034647">
    <property type="term" value="F:histone H3K4me/H3K4me2/H3K4me3 demethylase activity"/>
    <property type="evidence" value="ECO:0007669"/>
    <property type="project" value="TreeGrafter"/>
</dbReference>
<dbReference type="Gene3D" id="2.170.270.10">
    <property type="entry name" value="SET domain"/>
    <property type="match status" value="1"/>
</dbReference>
<dbReference type="RefSeq" id="XP_062727220.1">
    <property type="nucleotide sequence ID" value="XM_062868564.1"/>
</dbReference>
<feature type="domain" description="JmjC" evidence="4">
    <location>
        <begin position="336"/>
        <end position="523"/>
    </location>
</feature>
<feature type="region of interest" description="Disordered" evidence="3">
    <location>
        <begin position="764"/>
        <end position="790"/>
    </location>
</feature>
<dbReference type="SUPFAM" id="SSF51197">
    <property type="entry name" value="Clavaminate synthase-like"/>
    <property type="match status" value="1"/>
</dbReference>
<gene>
    <name evidence="5" type="ORF">B0T15DRAFT_521481</name>
</gene>
<evidence type="ECO:0000256" key="1">
    <source>
        <dbReference type="ARBA" id="ARBA00022723"/>
    </source>
</evidence>
<dbReference type="GO" id="GO:0005634">
    <property type="term" value="C:nucleus"/>
    <property type="evidence" value="ECO:0007669"/>
    <property type="project" value="TreeGrafter"/>
</dbReference>
<reference evidence="5" key="1">
    <citation type="journal article" date="2023" name="Mol. Phylogenet. Evol.">
        <title>Genome-scale phylogeny and comparative genomics of the fungal order Sordariales.</title>
        <authorList>
            <person name="Hensen N."/>
            <person name="Bonometti L."/>
            <person name="Westerberg I."/>
            <person name="Brannstrom I.O."/>
            <person name="Guillou S."/>
            <person name="Cros-Aarteil S."/>
            <person name="Calhoun S."/>
            <person name="Haridas S."/>
            <person name="Kuo A."/>
            <person name="Mondo S."/>
            <person name="Pangilinan J."/>
            <person name="Riley R."/>
            <person name="LaButti K."/>
            <person name="Andreopoulos B."/>
            <person name="Lipzen A."/>
            <person name="Chen C."/>
            <person name="Yan M."/>
            <person name="Daum C."/>
            <person name="Ng V."/>
            <person name="Clum A."/>
            <person name="Steindorff A."/>
            <person name="Ohm R.A."/>
            <person name="Martin F."/>
            <person name="Silar P."/>
            <person name="Natvig D.O."/>
            <person name="Lalanne C."/>
            <person name="Gautier V."/>
            <person name="Ament-Velasquez S.L."/>
            <person name="Kruys A."/>
            <person name="Hutchinson M.I."/>
            <person name="Powell A.J."/>
            <person name="Barry K."/>
            <person name="Miller A.N."/>
            <person name="Grigoriev I.V."/>
            <person name="Debuchy R."/>
            <person name="Gladieux P."/>
            <person name="Hiltunen Thoren M."/>
            <person name="Johannesson H."/>
        </authorList>
    </citation>
    <scope>NUCLEOTIDE SEQUENCE</scope>
    <source>
        <strain evidence="5">CBS 333.67</strain>
    </source>
</reference>
<comment type="caution">
    <text evidence="5">The sequence shown here is derived from an EMBL/GenBank/DDBJ whole genome shotgun (WGS) entry which is preliminary data.</text>
</comment>
<keyword evidence="2" id="KW-0408">Iron</keyword>
<dbReference type="PROSITE" id="PS51184">
    <property type="entry name" value="JMJC"/>
    <property type="match status" value="1"/>
</dbReference>
<dbReference type="AlphaFoldDB" id="A0AAJ0H4L9"/>
<accession>A0AAJ0H4L9</accession>
<feature type="compositionally biased region" description="Polar residues" evidence="3">
    <location>
        <begin position="645"/>
        <end position="676"/>
    </location>
</feature>
<keyword evidence="1" id="KW-0479">Metal-binding</keyword>
<dbReference type="GO" id="GO:0006355">
    <property type="term" value="P:regulation of DNA-templated transcription"/>
    <property type="evidence" value="ECO:0007669"/>
    <property type="project" value="TreeGrafter"/>
</dbReference>
<dbReference type="SUPFAM" id="SSF82199">
    <property type="entry name" value="SET domain"/>
    <property type="match status" value="1"/>
</dbReference>
<keyword evidence="6" id="KW-1185">Reference proteome</keyword>
<feature type="compositionally biased region" description="Polar residues" evidence="3">
    <location>
        <begin position="140"/>
        <end position="150"/>
    </location>
</feature>
<name>A0AAJ0H4L9_9PEZI</name>